<dbReference type="InterPro" id="IPR000845">
    <property type="entry name" value="Nucleoside_phosphorylase_d"/>
</dbReference>
<dbReference type="Proteomes" id="UP000234585">
    <property type="component" value="Unassembled WGS sequence"/>
</dbReference>
<dbReference type="OrthoDB" id="195446at2759"/>
<dbReference type="PANTHER" id="PTHR10039:SF15">
    <property type="entry name" value="NACHT DOMAIN-CONTAINING PROTEIN"/>
    <property type="match status" value="1"/>
</dbReference>
<keyword evidence="1" id="KW-0677">Repeat</keyword>
<feature type="domain" description="Nephrocystin 3-like N-terminal" evidence="4">
    <location>
        <begin position="400"/>
        <end position="565"/>
    </location>
</feature>
<dbReference type="EMBL" id="KZ559148">
    <property type="protein sequence ID" value="PLB36747.1"/>
    <property type="molecule type" value="Genomic_DNA"/>
</dbReference>
<evidence type="ECO:0000259" key="3">
    <source>
        <dbReference type="Pfam" id="PF22939"/>
    </source>
</evidence>
<keyword evidence="6" id="KW-1185">Reference proteome</keyword>
<gene>
    <name evidence="5" type="ORF">BDW47DRAFT_132558</name>
</gene>
<dbReference type="InterPro" id="IPR054471">
    <property type="entry name" value="GPIID_WHD"/>
</dbReference>
<dbReference type="InterPro" id="IPR027417">
    <property type="entry name" value="P-loop_NTPase"/>
</dbReference>
<protein>
    <submittedName>
        <fullName evidence="5">Nucleoside phosphorylase</fullName>
    </submittedName>
</protein>
<dbReference type="Gene3D" id="3.40.50.300">
    <property type="entry name" value="P-loop containing nucleotide triphosphate hydrolases"/>
    <property type="match status" value="1"/>
</dbReference>
<dbReference type="InterPro" id="IPR056884">
    <property type="entry name" value="NPHP3-like_N"/>
</dbReference>
<proteinExistence type="predicted"/>
<evidence type="ECO:0000313" key="5">
    <source>
        <dbReference type="EMBL" id="PLB36747.1"/>
    </source>
</evidence>
<feature type="domain" description="GPI inositol-deacylase winged helix" evidence="3">
    <location>
        <begin position="673"/>
        <end position="751"/>
    </location>
</feature>
<dbReference type="Pfam" id="PF01048">
    <property type="entry name" value="PNP_UDP_1"/>
    <property type="match status" value="1"/>
</dbReference>
<dbReference type="GO" id="GO:0003824">
    <property type="term" value="F:catalytic activity"/>
    <property type="evidence" value="ECO:0007669"/>
    <property type="project" value="InterPro"/>
</dbReference>
<dbReference type="GeneID" id="36524747"/>
<dbReference type="Pfam" id="PF24883">
    <property type="entry name" value="NPHP3_N"/>
    <property type="match status" value="1"/>
</dbReference>
<reference evidence="5 6" key="1">
    <citation type="submission" date="2017-12" db="EMBL/GenBank/DDBJ databases">
        <authorList>
            <consortium name="DOE Joint Genome Institute"/>
            <person name="Haridas S."/>
            <person name="Kjaerbolling I."/>
            <person name="Vesth T.C."/>
            <person name="Frisvad J.C."/>
            <person name="Nybo J.L."/>
            <person name="Theobald S."/>
            <person name="Kuo A."/>
            <person name="Bowyer P."/>
            <person name="Matsuda Y."/>
            <person name="Mondo S."/>
            <person name="Lyhne E.K."/>
            <person name="Kogle M.E."/>
            <person name="Clum A."/>
            <person name="Lipzen A."/>
            <person name="Salamov A."/>
            <person name="Ngan C.Y."/>
            <person name="Daum C."/>
            <person name="Chiniquy J."/>
            <person name="Barry K."/>
            <person name="LaButti K."/>
            <person name="Simmons B.A."/>
            <person name="Magnuson J.K."/>
            <person name="Mortensen U.H."/>
            <person name="Larsen T.O."/>
            <person name="Grigoriev I.V."/>
            <person name="Baker S.E."/>
            <person name="Andersen M.R."/>
            <person name="Nordberg H.P."/>
            <person name="Cantor M.N."/>
            <person name="Hua S.X."/>
        </authorList>
    </citation>
    <scope>NUCLEOTIDE SEQUENCE [LARGE SCALE GENOMIC DNA]</scope>
    <source>
        <strain evidence="5 6">CBS 102.13</strain>
    </source>
</reference>
<dbReference type="Gene3D" id="3.40.50.1580">
    <property type="entry name" value="Nucleoside phosphorylase domain"/>
    <property type="match status" value="1"/>
</dbReference>
<evidence type="ECO:0000256" key="1">
    <source>
        <dbReference type="ARBA" id="ARBA00022737"/>
    </source>
</evidence>
<dbReference type="RefSeq" id="XP_024670759.1">
    <property type="nucleotide sequence ID" value="XM_024817587.1"/>
</dbReference>
<dbReference type="Pfam" id="PF22939">
    <property type="entry name" value="WHD_GPIID"/>
    <property type="match status" value="1"/>
</dbReference>
<evidence type="ECO:0000313" key="6">
    <source>
        <dbReference type="Proteomes" id="UP000234585"/>
    </source>
</evidence>
<dbReference type="AlphaFoldDB" id="A0A2I2F801"/>
<evidence type="ECO:0000259" key="4">
    <source>
        <dbReference type="Pfam" id="PF24883"/>
    </source>
</evidence>
<sequence>MQTAWRILLLGACRKIDDMGDAGVDIEIVSSKAGYHIACHRPRAASLAYSDYTVGWICALPKELTAATAILDQIHPNLPKSPDDRNAYTLGSIGKHNIVIACLPKEGTGNASISISATQMARTFPFLKFSLLVGIGGGIPPKVSLGDVVVSTPGDGHQGVVEWDFGKAENGRLFGRVGRHNSPPVALLTALAKMESQGELWGHKIPQYLDDMAMKWPNMVPGYTHAPCRKGHRAARTDFAPEQVKLEAPESQSEDMRVHYGLIASGSQAVTDAKFRDSLDECLGGDVLCLETGAAGLVDDFPCLVIRGISNYADSQTTDEWQEHAAGVATACAKELLQYVQPSDVVGERSTEDILSHVVDRLESLRSKMDRNEDLEILDWLTPIDYGPRHSELIRQRQPGTGQWFLDSDEYYSWRTSGCQTLFCPGIPGAGKTMMTAIVIHDLTTRLLQDQSVGIAYLYCNFRHKDEQGLEDLLASLLKQLCQDRPFLPDIVRHFYNKHKNKRTRPLLGEIIQAVISVAAMYSRVFIIVDALDECQASDGYLSGFLTQLIHLQAQCGLNIFVTSRLVPQVMEKFKSSTKLEIRAHDQDIRRYLSARISQLQRTLLASRVDEVHDNITKAADGMFLLAQLQFESVRTQKTIKKVRGALKRLPIGVAYEHVYNDTMQRIRELDSNSRDLAKDTLSWITFAKRPLSPAELQHALAVEHDEPDLDHDNLPQVEEMISVCAGLITVDKDSNIIRFAHYTMKEYFQQAQKHWFPDAEVKITRTCISYLSFHAFETGPCQTGRELTERLQMYPLYDYAACNWGHHARDASTLCPEAVKFLNYDGKIQDVPGRALLLRRSRDEDSGQLDH</sequence>
<name>A0A2I2F801_ASPCN</name>
<dbReference type="InterPro" id="IPR035994">
    <property type="entry name" value="Nucleoside_phosphorylase_sf"/>
</dbReference>
<dbReference type="STRING" id="41067.A0A2I2F801"/>
<accession>A0A2I2F801</accession>
<dbReference type="SUPFAM" id="SSF53167">
    <property type="entry name" value="Purine and uridine phosphorylases"/>
    <property type="match status" value="1"/>
</dbReference>
<organism evidence="5 6">
    <name type="scientific">Aspergillus candidus</name>
    <dbReference type="NCBI Taxonomy" id="41067"/>
    <lineage>
        <taxon>Eukaryota</taxon>
        <taxon>Fungi</taxon>
        <taxon>Dikarya</taxon>
        <taxon>Ascomycota</taxon>
        <taxon>Pezizomycotina</taxon>
        <taxon>Eurotiomycetes</taxon>
        <taxon>Eurotiomycetidae</taxon>
        <taxon>Eurotiales</taxon>
        <taxon>Aspergillaceae</taxon>
        <taxon>Aspergillus</taxon>
        <taxon>Aspergillus subgen. Circumdati</taxon>
    </lineage>
</organism>
<evidence type="ECO:0000259" key="2">
    <source>
        <dbReference type="Pfam" id="PF01048"/>
    </source>
</evidence>
<dbReference type="SUPFAM" id="SSF52540">
    <property type="entry name" value="P-loop containing nucleoside triphosphate hydrolases"/>
    <property type="match status" value="1"/>
</dbReference>
<dbReference type="GO" id="GO:0009116">
    <property type="term" value="P:nucleoside metabolic process"/>
    <property type="evidence" value="ECO:0007669"/>
    <property type="project" value="InterPro"/>
</dbReference>
<feature type="domain" description="Nucleoside phosphorylase" evidence="2">
    <location>
        <begin position="54"/>
        <end position="338"/>
    </location>
</feature>
<dbReference type="PANTHER" id="PTHR10039">
    <property type="entry name" value="AMELOGENIN"/>
    <property type="match status" value="1"/>
</dbReference>